<comment type="caution">
    <text evidence="4">The sequence shown here is derived from an EMBL/GenBank/DDBJ whole genome shotgun (WGS) entry which is preliminary data.</text>
</comment>
<keyword evidence="2" id="KW-1133">Transmembrane helix</keyword>
<feature type="transmembrane region" description="Helical" evidence="2">
    <location>
        <begin position="310"/>
        <end position="330"/>
    </location>
</feature>
<evidence type="ECO:0000256" key="2">
    <source>
        <dbReference type="SAM" id="Phobius"/>
    </source>
</evidence>
<keyword evidence="2" id="KW-0812">Transmembrane</keyword>
<dbReference type="SUPFAM" id="SSF158472">
    <property type="entry name" value="HAMP domain-like"/>
    <property type="match status" value="1"/>
</dbReference>
<dbReference type="Gene3D" id="6.10.340.10">
    <property type="match status" value="1"/>
</dbReference>
<sequence length="545" mass="59705">MNLRARVLIGNVAIGTLAVFVSGVMAWESAQDLADQNKAGIILAAFHQELKLNGNFGAERGAWGQALQAENAATPDDLAKVQKITAETDGYMQAAIEQSRIAGLSLTALEAAQNALKSLRATSLTALAKAKAERPDNALSANVDSFVTVVNQVNQATNQAYRALGLAAPNLSSAAGLALLAQEMRNVNGMRSSNLGIYARNAPFSPERLNSATEQTGQVALLWKMLQQEVKSQDEPPKLKEAIQHVRSTLMDEGEKRFQSVLQAARAGQPSPEKWGTWTTQTLNNVFVLRDSAIENAQDINGLSRADAKLRLTLSVGVLLTALLLIGAVLRVMSRKVIRPLTDLTKLMTRLAEHDLAVEITGAERADEIGSMAKAMQILRDNSLRADTLAEEQKRDRETREKRAKMLEEMARGFDTEVSGVLDGVTEALTATRAHRRRHERYIPAYHHPSRHGGRRLARGFAQCADGRLGRRGTVRLHRRNRSASGPIQPSVASRRRRGASNQHIGAKPRLDLDPHRRRGQPDQQYRQPDQLAGVERHHRGGAGR</sequence>
<feature type="compositionally biased region" description="Polar residues" evidence="1">
    <location>
        <begin position="483"/>
        <end position="492"/>
    </location>
</feature>
<protein>
    <submittedName>
        <fullName evidence="4">HAMP domain-containing protein</fullName>
    </submittedName>
</protein>
<keyword evidence="2" id="KW-0472">Membrane</keyword>
<proteinExistence type="predicted"/>
<dbReference type="Proteomes" id="UP000680714">
    <property type="component" value="Unassembled WGS sequence"/>
</dbReference>
<dbReference type="SMART" id="SM00304">
    <property type="entry name" value="HAMP"/>
    <property type="match status" value="1"/>
</dbReference>
<accession>A0ABS5ICF9</accession>
<evidence type="ECO:0000313" key="5">
    <source>
        <dbReference type="Proteomes" id="UP000680714"/>
    </source>
</evidence>
<dbReference type="InterPro" id="IPR003660">
    <property type="entry name" value="HAMP_dom"/>
</dbReference>
<dbReference type="EMBL" id="JAGTUF010000008">
    <property type="protein sequence ID" value="MBR9972075.1"/>
    <property type="molecule type" value="Genomic_DNA"/>
</dbReference>
<name>A0ABS5ICF9_9PROT</name>
<reference evidence="4 5" key="1">
    <citation type="submission" date="2021-04" db="EMBL/GenBank/DDBJ databases">
        <title>Magnetospirillum sulfuroxidans sp. nov., a facultative chemolithoautotrophic sulfur-oxidizing alphaproteobacterium isolated from freshwater sediment and proposals for Paramagetospirillum gen. nov., and Magnetospirillaceae fam. nov.</title>
        <authorList>
            <person name="Koziaeva V."/>
            <person name="Geelhoed J.S."/>
            <person name="Sorokin D.Y."/>
            <person name="Grouzdev D.S."/>
        </authorList>
    </citation>
    <scope>NUCLEOTIDE SEQUENCE [LARGE SCALE GENOMIC DNA]</scope>
    <source>
        <strain evidence="4 5">J10</strain>
    </source>
</reference>
<feature type="compositionally biased region" description="Basic residues" evidence="1">
    <location>
        <begin position="471"/>
        <end position="482"/>
    </location>
</feature>
<feature type="transmembrane region" description="Helical" evidence="2">
    <location>
        <begin position="7"/>
        <end position="27"/>
    </location>
</feature>
<evidence type="ECO:0000259" key="3">
    <source>
        <dbReference type="PROSITE" id="PS50885"/>
    </source>
</evidence>
<evidence type="ECO:0000256" key="1">
    <source>
        <dbReference type="SAM" id="MobiDB-lite"/>
    </source>
</evidence>
<dbReference type="Pfam" id="PF00672">
    <property type="entry name" value="HAMP"/>
    <property type="match status" value="1"/>
</dbReference>
<organism evidence="4 5">
    <name type="scientific">Magnetospirillum sulfuroxidans</name>
    <dbReference type="NCBI Taxonomy" id="611300"/>
    <lineage>
        <taxon>Bacteria</taxon>
        <taxon>Pseudomonadati</taxon>
        <taxon>Pseudomonadota</taxon>
        <taxon>Alphaproteobacteria</taxon>
        <taxon>Rhodospirillales</taxon>
        <taxon>Rhodospirillaceae</taxon>
        <taxon>Magnetospirillum</taxon>
    </lineage>
</organism>
<keyword evidence="5" id="KW-1185">Reference proteome</keyword>
<feature type="region of interest" description="Disordered" evidence="1">
    <location>
        <begin position="471"/>
        <end position="545"/>
    </location>
</feature>
<dbReference type="PROSITE" id="PS50885">
    <property type="entry name" value="HAMP"/>
    <property type="match status" value="1"/>
</dbReference>
<feature type="domain" description="HAMP" evidence="3">
    <location>
        <begin position="335"/>
        <end position="388"/>
    </location>
</feature>
<evidence type="ECO:0000313" key="4">
    <source>
        <dbReference type="EMBL" id="MBR9972075.1"/>
    </source>
</evidence>
<gene>
    <name evidence="4" type="ORF">KEC16_10135</name>
</gene>